<comment type="caution">
    <text evidence="7">The sequence shown here is derived from an EMBL/GenBank/DDBJ whole genome shotgun (WGS) entry which is preliminary data.</text>
</comment>
<sequence>MSPRTALVTGITGQDGLYLAELLLEKGYEVHGIIRGQNNPRRELVEELVPDVRLHNGDLTDMSSLMRALSVSNPDEVYNLGAISFVAYSWENAALTSDVTGKGVLTLLEAVRLHAGDDLGKVRFYQASSSEMFGKVQETPQRETTLLWPRSPYGVSKVFGHYMTINYRESYGMHASSGILFNHESPRRGEEFVTRKVAKTVAKIKLGLADELVLGNLDARRDWGFAGDYVEAMWLMLQQEEPDDFVIATGVSHSIRDLVTIAFDHVGISDWERHVRQDPRFLRPAEVDTLVGDASKAKRVLGWEPKVDFESLVRMMVDADIEALQSGWR</sequence>
<dbReference type="InterPro" id="IPR036291">
    <property type="entry name" value="NAD(P)-bd_dom_sf"/>
</dbReference>
<keyword evidence="5" id="KW-0521">NADP</keyword>
<reference evidence="7 8" key="1">
    <citation type="submission" date="2020-10" db="EMBL/GenBank/DDBJ databases">
        <title>Nocardioides sp. isolated from sludge.</title>
        <authorList>
            <person name="Zhang X."/>
        </authorList>
    </citation>
    <scope>NUCLEOTIDE SEQUENCE [LARGE SCALE GENOMIC DNA]</scope>
    <source>
        <strain evidence="7 8">Y6</strain>
    </source>
</reference>
<keyword evidence="4 5" id="KW-0456">Lyase</keyword>
<evidence type="ECO:0000256" key="5">
    <source>
        <dbReference type="HAMAP-Rule" id="MF_00955"/>
    </source>
</evidence>
<dbReference type="CDD" id="cd05260">
    <property type="entry name" value="GDP_MD_SDR_e"/>
    <property type="match status" value="1"/>
</dbReference>
<evidence type="ECO:0000256" key="4">
    <source>
        <dbReference type="ARBA" id="ARBA00023239"/>
    </source>
</evidence>
<dbReference type="PANTHER" id="PTHR43715">
    <property type="entry name" value="GDP-MANNOSE 4,6-DEHYDRATASE"/>
    <property type="match status" value="1"/>
</dbReference>
<dbReference type="EC" id="4.2.1.47" evidence="3 5"/>
<comment type="cofactor">
    <cofactor evidence="1 5">
        <name>NADP(+)</name>
        <dbReference type="ChEBI" id="CHEBI:58349"/>
    </cofactor>
</comment>
<dbReference type="PANTHER" id="PTHR43715:SF1">
    <property type="entry name" value="GDP-MANNOSE 4,6 DEHYDRATASE"/>
    <property type="match status" value="1"/>
</dbReference>
<comment type="caution">
    <text evidence="5">Lacks conserved residue(s) required for the propagation of feature annotation.</text>
</comment>
<dbReference type="SUPFAM" id="SSF51735">
    <property type="entry name" value="NAD(P)-binding Rossmann-fold domains"/>
    <property type="match status" value="1"/>
</dbReference>
<keyword evidence="8" id="KW-1185">Reference proteome</keyword>
<comment type="catalytic activity">
    <reaction evidence="5">
        <text>GDP-alpha-D-mannose = GDP-4-dehydro-alpha-D-rhamnose + H2O</text>
        <dbReference type="Rhea" id="RHEA:23820"/>
        <dbReference type="ChEBI" id="CHEBI:15377"/>
        <dbReference type="ChEBI" id="CHEBI:57527"/>
        <dbReference type="ChEBI" id="CHEBI:57964"/>
        <dbReference type="EC" id="4.2.1.47"/>
    </reaction>
</comment>
<comment type="function">
    <text evidence="5">Catalyzes the conversion of GDP-D-mannose to GDP-4-dehydro-6-deoxy-D-mannose.</text>
</comment>
<proteinExistence type="inferred from homology"/>
<dbReference type="Proteomes" id="UP000756387">
    <property type="component" value="Unassembled WGS sequence"/>
</dbReference>
<comment type="similarity">
    <text evidence="2 5">Belongs to the NAD(P)-dependent epimerase/dehydratase family. GDP-mannose 4,6-dehydratase subfamily.</text>
</comment>
<dbReference type="NCBIfam" id="TIGR01472">
    <property type="entry name" value="gmd"/>
    <property type="match status" value="1"/>
</dbReference>
<dbReference type="Gene3D" id="3.90.25.10">
    <property type="entry name" value="UDP-galactose 4-epimerase, domain 1"/>
    <property type="match status" value="1"/>
</dbReference>
<dbReference type="HAMAP" id="MF_00955">
    <property type="entry name" value="GDP_Man_dehydratase"/>
    <property type="match status" value="1"/>
</dbReference>
<protein>
    <recommendedName>
        <fullName evidence="3 5">GDP-mannose 4,6-dehydratase</fullName>
        <ecNumber evidence="3 5">4.2.1.47</ecNumber>
    </recommendedName>
    <alternativeName>
        <fullName evidence="5">GDP-D-mannose dehydratase</fullName>
    </alternativeName>
</protein>
<evidence type="ECO:0000313" key="7">
    <source>
        <dbReference type="EMBL" id="MBE7324792.1"/>
    </source>
</evidence>
<dbReference type="Pfam" id="PF16363">
    <property type="entry name" value="GDP_Man_Dehyd"/>
    <property type="match status" value="1"/>
</dbReference>
<evidence type="ECO:0000313" key="8">
    <source>
        <dbReference type="Proteomes" id="UP000756387"/>
    </source>
</evidence>
<accession>A0ABR9RTA0</accession>
<dbReference type="Gene3D" id="3.40.50.720">
    <property type="entry name" value="NAD(P)-binding Rossmann-like Domain"/>
    <property type="match status" value="1"/>
</dbReference>
<evidence type="ECO:0000256" key="2">
    <source>
        <dbReference type="ARBA" id="ARBA00009263"/>
    </source>
</evidence>
<dbReference type="EMBL" id="JADCSA010000007">
    <property type="protein sequence ID" value="MBE7324792.1"/>
    <property type="molecule type" value="Genomic_DNA"/>
</dbReference>
<dbReference type="RefSeq" id="WP_193638125.1">
    <property type="nucleotide sequence ID" value="NZ_JADCSA010000007.1"/>
</dbReference>
<dbReference type="InterPro" id="IPR016040">
    <property type="entry name" value="NAD(P)-bd_dom"/>
</dbReference>
<dbReference type="GO" id="GO:0008446">
    <property type="term" value="F:GDP-mannose 4,6-dehydratase activity"/>
    <property type="evidence" value="ECO:0007669"/>
    <property type="project" value="UniProtKB-EC"/>
</dbReference>
<name>A0ABR9RTA0_9ACTN</name>
<evidence type="ECO:0000256" key="3">
    <source>
        <dbReference type="ARBA" id="ARBA00011989"/>
    </source>
</evidence>
<evidence type="ECO:0000256" key="1">
    <source>
        <dbReference type="ARBA" id="ARBA00001937"/>
    </source>
</evidence>
<feature type="domain" description="NAD(P)-binding" evidence="6">
    <location>
        <begin position="7"/>
        <end position="316"/>
    </location>
</feature>
<evidence type="ECO:0000259" key="6">
    <source>
        <dbReference type="Pfam" id="PF16363"/>
    </source>
</evidence>
<dbReference type="InterPro" id="IPR006368">
    <property type="entry name" value="GDP_Man_deHydtase"/>
</dbReference>
<gene>
    <name evidence="5 7" type="primary">gmd</name>
    <name evidence="7" type="ORF">IEQ44_09010</name>
</gene>
<organism evidence="7 8">
    <name type="scientific">Nocardioides malaquae</name>
    <dbReference type="NCBI Taxonomy" id="2773426"/>
    <lineage>
        <taxon>Bacteria</taxon>
        <taxon>Bacillati</taxon>
        <taxon>Actinomycetota</taxon>
        <taxon>Actinomycetes</taxon>
        <taxon>Propionibacteriales</taxon>
        <taxon>Nocardioidaceae</taxon>
        <taxon>Nocardioides</taxon>
    </lineage>
</organism>